<dbReference type="InterPro" id="IPR035979">
    <property type="entry name" value="RBD_domain_sf"/>
</dbReference>
<evidence type="ECO:0000313" key="6">
    <source>
        <dbReference type="EMBL" id="MCD7447707.1"/>
    </source>
</evidence>
<dbReference type="PANTHER" id="PTHR48031">
    <property type="entry name" value="SRA STEM-LOOP-INTERACTING RNA-BINDING PROTEIN, MITOCHONDRIAL"/>
    <property type="match status" value="1"/>
</dbReference>
<dbReference type="Gene3D" id="4.10.60.10">
    <property type="entry name" value="Zinc finger, CCHC-type"/>
    <property type="match status" value="1"/>
</dbReference>
<dbReference type="PROSITE" id="PS50158">
    <property type="entry name" value="ZF_CCHC"/>
    <property type="match status" value="1"/>
</dbReference>
<dbReference type="Pfam" id="PF00098">
    <property type="entry name" value="zf-CCHC"/>
    <property type="match status" value="1"/>
</dbReference>
<feature type="domain" description="CCHC-type" evidence="5">
    <location>
        <begin position="153"/>
        <end position="166"/>
    </location>
</feature>
<sequence>MSGKDQDYRIFVGGLAWDVTDRQLESAFGRFGKIIDCQVMLERDTGRPRGFGFLTFADRRAMEDAIREMHGREIGDKVISVNKAQPKMGGEDSDHGYGGGYGGGGRGSYGGGGRGSYRGSDRSSYGGGDRSSYGGGDRGSYGGGDRSVGQDNCFRCGRPGHWARDCQLEGGGRSARAVTPPPRSRYGGSSARGDRYGSDHRYMDDQYDRGHYADRERYDSRDDRYGSRDRFANDRHPPGGDRFAGNRYGVSDRYAQNGSGKDRGFDRDVGPRDGDRYGSGGPTRYEGKSVRDRAGPYDRPRRGGGRPPAFDRY</sequence>
<dbReference type="SMART" id="SM00343">
    <property type="entry name" value="ZnF_C2HC"/>
    <property type="match status" value="1"/>
</dbReference>
<feature type="domain" description="RRM" evidence="4">
    <location>
        <begin position="8"/>
        <end position="86"/>
    </location>
</feature>
<keyword evidence="7" id="KW-1185">Reference proteome</keyword>
<dbReference type="Gene3D" id="3.30.70.330">
    <property type="match status" value="1"/>
</dbReference>
<evidence type="ECO:0000259" key="4">
    <source>
        <dbReference type="PROSITE" id="PS50102"/>
    </source>
</evidence>
<feature type="compositionally biased region" description="Gly residues" evidence="3">
    <location>
        <begin position="96"/>
        <end position="116"/>
    </location>
</feature>
<feature type="region of interest" description="Disordered" evidence="3">
    <location>
        <begin position="165"/>
        <end position="313"/>
    </location>
</feature>
<dbReference type="SUPFAM" id="SSF57756">
    <property type="entry name" value="Retrovirus zinc finger-like domains"/>
    <property type="match status" value="1"/>
</dbReference>
<comment type="caution">
    <text evidence="6">The sequence shown here is derived from an EMBL/GenBank/DDBJ whole genome shotgun (WGS) entry which is preliminary data.</text>
</comment>
<accession>A0ABS8RLM4</accession>
<dbReference type="Pfam" id="PF00076">
    <property type="entry name" value="RRM_1"/>
    <property type="match status" value="1"/>
</dbReference>
<reference evidence="6 7" key="1">
    <citation type="journal article" date="2021" name="BMC Genomics">
        <title>Datura genome reveals duplications of psychoactive alkaloid biosynthetic genes and high mutation rate following tissue culture.</title>
        <authorList>
            <person name="Rajewski A."/>
            <person name="Carter-House D."/>
            <person name="Stajich J."/>
            <person name="Litt A."/>
        </authorList>
    </citation>
    <scope>NUCLEOTIDE SEQUENCE [LARGE SCALE GENOMIC DNA]</scope>
    <source>
        <strain evidence="6">AR-01</strain>
    </source>
</reference>
<keyword evidence="2" id="KW-0694">RNA-binding</keyword>
<evidence type="ECO:0000313" key="7">
    <source>
        <dbReference type="Proteomes" id="UP000823775"/>
    </source>
</evidence>
<keyword evidence="1" id="KW-0479">Metal-binding</keyword>
<dbReference type="InterPro" id="IPR000504">
    <property type="entry name" value="RRM_dom"/>
</dbReference>
<evidence type="ECO:0000256" key="2">
    <source>
        <dbReference type="PROSITE-ProRule" id="PRU00176"/>
    </source>
</evidence>
<dbReference type="InterPro" id="IPR012677">
    <property type="entry name" value="Nucleotide-bd_a/b_plait_sf"/>
</dbReference>
<dbReference type="EMBL" id="JACEIK010000042">
    <property type="protein sequence ID" value="MCD7447707.1"/>
    <property type="molecule type" value="Genomic_DNA"/>
</dbReference>
<protein>
    <submittedName>
        <fullName evidence="6">Uncharacterized protein</fullName>
    </submittedName>
</protein>
<feature type="compositionally biased region" description="Gly residues" evidence="3">
    <location>
        <begin position="125"/>
        <end position="145"/>
    </location>
</feature>
<dbReference type="PANTHER" id="PTHR48031:SF2">
    <property type="entry name" value="RNA-BINDING PROTEIN 4"/>
    <property type="match status" value="1"/>
</dbReference>
<feature type="compositionally biased region" description="Basic and acidic residues" evidence="3">
    <location>
        <begin position="285"/>
        <end position="301"/>
    </location>
</feature>
<evidence type="ECO:0000256" key="1">
    <source>
        <dbReference type="PROSITE-ProRule" id="PRU00047"/>
    </source>
</evidence>
<organism evidence="6 7">
    <name type="scientific">Datura stramonium</name>
    <name type="common">Jimsonweed</name>
    <name type="synonym">Common thornapple</name>
    <dbReference type="NCBI Taxonomy" id="4076"/>
    <lineage>
        <taxon>Eukaryota</taxon>
        <taxon>Viridiplantae</taxon>
        <taxon>Streptophyta</taxon>
        <taxon>Embryophyta</taxon>
        <taxon>Tracheophyta</taxon>
        <taxon>Spermatophyta</taxon>
        <taxon>Magnoliopsida</taxon>
        <taxon>eudicotyledons</taxon>
        <taxon>Gunneridae</taxon>
        <taxon>Pentapetalae</taxon>
        <taxon>asterids</taxon>
        <taxon>lamiids</taxon>
        <taxon>Solanales</taxon>
        <taxon>Solanaceae</taxon>
        <taxon>Solanoideae</taxon>
        <taxon>Datureae</taxon>
        <taxon>Datura</taxon>
    </lineage>
</organism>
<proteinExistence type="predicted"/>
<dbReference type="SUPFAM" id="SSF54928">
    <property type="entry name" value="RNA-binding domain, RBD"/>
    <property type="match status" value="1"/>
</dbReference>
<dbReference type="PROSITE" id="PS50102">
    <property type="entry name" value="RRM"/>
    <property type="match status" value="1"/>
</dbReference>
<evidence type="ECO:0000256" key="3">
    <source>
        <dbReference type="SAM" id="MobiDB-lite"/>
    </source>
</evidence>
<keyword evidence="1" id="KW-0862">Zinc</keyword>
<evidence type="ECO:0000259" key="5">
    <source>
        <dbReference type="PROSITE" id="PS50158"/>
    </source>
</evidence>
<keyword evidence="1" id="KW-0863">Zinc-finger</keyword>
<feature type="compositionally biased region" description="Basic and acidic residues" evidence="3">
    <location>
        <begin position="260"/>
        <end position="276"/>
    </location>
</feature>
<feature type="region of interest" description="Disordered" evidence="3">
    <location>
        <begin position="79"/>
        <end position="145"/>
    </location>
</feature>
<feature type="compositionally biased region" description="Basic and acidic residues" evidence="3">
    <location>
        <begin position="192"/>
        <end position="239"/>
    </location>
</feature>
<dbReference type="InterPro" id="IPR036875">
    <property type="entry name" value="Znf_CCHC_sf"/>
</dbReference>
<dbReference type="SMART" id="SM00360">
    <property type="entry name" value="RRM"/>
    <property type="match status" value="1"/>
</dbReference>
<name>A0ABS8RLM4_DATST</name>
<dbReference type="Proteomes" id="UP000823775">
    <property type="component" value="Unassembled WGS sequence"/>
</dbReference>
<dbReference type="InterPro" id="IPR001878">
    <property type="entry name" value="Znf_CCHC"/>
</dbReference>
<gene>
    <name evidence="6" type="ORF">HAX54_032901</name>
</gene>